<evidence type="ECO:0000256" key="8">
    <source>
        <dbReference type="SAM" id="MobiDB-lite"/>
    </source>
</evidence>
<dbReference type="Proteomes" id="UP000007110">
    <property type="component" value="Unassembled WGS sequence"/>
</dbReference>
<evidence type="ECO:0000256" key="4">
    <source>
        <dbReference type="ARBA" id="ARBA00022771"/>
    </source>
</evidence>
<proteinExistence type="predicted"/>
<feature type="domain" description="C2H2-type" evidence="9">
    <location>
        <begin position="551"/>
        <end position="578"/>
    </location>
</feature>
<feature type="domain" description="C2H2-type" evidence="9">
    <location>
        <begin position="283"/>
        <end position="310"/>
    </location>
</feature>
<keyword evidence="4 7" id="KW-0863">Zinc-finger</keyword>
<reference evidence="11" key="1">
    <citation type="submission" date="2015-02" db="EMBL/GenBank/DDBJ databases">
        <title>Genome sequencing for Strongylocentrotus purpuratus.</title>
        <authorList>
            <person name="Murali S."/>
            <person name="Liu Y."/>
            <person name="Vee V."/>
            <person name="English A."/>
            <person name="Wang M."/>
            <person name="Skinner E."/>
            <person name="Han Y."/>
            <person name="Muzny D.M."/>
            <person name="Worley K.C."/>
            <person name="Gibbs R.A."/>
        </authorList>
    </citation>
    <scope>NUCLEOTIDE SEQUENCE</scope>
</reference>
<feature type="domain" description="C2H2-type" evidence="9">
    <location>
        <begin position="580"/>
        <end position="608"/>
    </location>
</feature>
<dbReference type="PROSITE" id="PS00028">
    <property type="entry name" value="ZINC_FINGER_C2H2_1"/>
    <property type="match status" value="11"/>
</dbReference>
<dbReference type="GeneID" id="594598"/>
<dbReference type="PANTHER" id="PTHR23234:SF10">
    <property type="entry name" value="RIKEN CDNA 6720489N17 GENE-RELATED"/>
    <property type="match status" value="1"/>
</dbReference>
<evidence type="ECO:0000313" key="11">
    <source>
        <dbReference type="Proteomes" id="UP000007110"/>
    </source>
</evidence>
<dbReference type="SUPFAM" id="SSF57667">
    <property type="entry name" value="beta-beta-alpha zinc fingers"/>
    <property type="match status" value="6"/>
</dbReference>
<keyword evidence="11" id="KW-1185">Reference proteome</keyword>
<dbReference type="SMART" id="SM00355">
    <property type="entry name" value="ZnF_C2H2"/>
    <property type="match status" value="12"/>
</dbReference>
<dbReference type="FunFam" id="3.30.160.60:FF:000016">
    <property type="entry name" value="zinc finger protein 37 homolog"/>
    <property type="match status" value="1"/>
</dbReference>
<keyword evidence="6" id="KW-0539">Nucleus</keyword>
<dbReference type="FunFam" id="3.30.160.60:FF:000145">
    <property type="entry name" value="Zinc finger protein 574"/>
    <property type="match status" value="3"/>
</dbReference>
<evidence type="ECO:0000259" key="9">
    <source>
        <dbReference type="PROSITE" id="PS50157"/>
    </source>
</evidence>
<feature type="domain" description="C2H2-type" evidence="9">
    <location>
        <begin position="346"/>
        <end position="373"/>
    </location>
</feature>
<evidence type="ECO:0000256" key="7">
    <source>
        <dbReference type="PROSITE-ProRule" id="PRU00042"/>
    </source>
</evidence>
<dbReference type="RefSeq" id="XP_030833384.1">
    <property type="nucleotide sequence ID" value="XM_030977524.1"/>
</dbReference>
<keyword evidence="5" id="KW-0862">Zinc</keyword>
<keyword evidence="2" id="KW-0479">Metal-binding</keyword>
<dbReference type="GO" id="GO:0005634">
    <property type="term" value="C:nucleus"/>
    <property type="evidence" value="ECO:0007669"/>
    <property type="project" value="UniProtKB-SubCell"/>
</dbReference>
<feature type="domain" description="C2H2-type" evidence="9">
    <location>
        <begin position="512"/>
        <end position="540"/>
    </location>
</feature>
<evidence type="ECO:0000256" key="6">
    <source>
        <dbReference type="ARBA" id="ARBA00023242"/>
    </source>
</evidence>
<accession>A0A7M7ND80</accession>
<dbReference type="PANTHER" id="PTHR23234">
    <property type="entry name" value="ZNF44 PROTEIN"/>
    <property type="match status" value="1"/>
</dbReference>
<feature type="domain" description="C2H2-type" evidence="9">
    <location>
        <begin position="376"/>
        <end position="403"/>
    </location>
</feature>
<evidence type="ECO:0000256" key="3">
    <source>
        <dbReference type="ARBA" id="ARBA00022737"/>
    </source>
</evidence>
<feature type="domain" description="C2H2-type" evidence="9">
    <location>
        <begin position="485"/>
        <end position="512"/>
    </location>
</feature>
<feature type="domain" description="C2H2-type" evidence="9">
    <location>
        <begin position="460"/>
        <end position="484"/>
    </location>
</feature>
<dbReference type="PROSITE" id="PS50157">
    <property type="entry name" value="ZINC_FINGER_C2H2_2"/>
    <property type="match status" value="11"/>
</dbReference>
<feature type="domain" description="C2H2-type" evidence="9">
    <location>
        <begin position="404"/>
        <end position="426"/>
    </location>
</feature>
<evidence type="ECO:0000256" key="2">
    <source>
        <dbReference type="ARBA" id="ARBA00022723"/>
    </source>
</evidence>
<feature type="domain" description="C2H2-type" evidence="9">
    <location>
        <begin position="639"/>
        <end position="666"/>
    </location>
</feature>
<dbReference type="FunFam" id="3.30.160.60:FF:000072">
    <property type="entry name" value="zinc finger protein 143 isoform X1"/>
    <property type="match status" value="1"/>
</dbReference>
<sequence length="667" mass="75173">METDVNQNQPSSSTMADIVNVSTGESVDKQLQSSDIPAGTTITVVDASQTSDLGGLLQASEMMEIITQEVTTLAQANGAVGEAITTVAPIMSQNGVVLQASELMKQIMEQVNIKQEDGEDAPQTVYAEIRPPDQMMIEDPTSGQDKQGGGLVNTYAMYDEEEESDSHEMVHQQSDNMGGSTKVLHVQATQEPVEGDPNSVEASRTLTVVITNFPDHLKTQILSYSCMSCGSAFNEVVDLMSHVCTGTAPLIANASSVVINTGMGTNTDIDPNKTVISTADLYYRCDECPKKFVKKHELVRHKNAHKKGESARLKHELVNRVELMTPTEEEDDLVDQNIITTENGQYQCAVCLKCCKRKFDLKRHLLTHSNIRERPHNCPHCDKRFLTASHLRQHLRAHAGIKPFECEECGKTFARSSEVTRHKVVHQRGGVAGNSIENSVEEDQDAIPVSVVSAMGSLSYECTDCAETFLNKKDLQLHLFEKHTFQCKQCATVFPTLGSLERHMAEHREEVYTCIECSMVFVHKKQLKQHNKQKHREKRHGESSSRHGHKHRCDGCGKEFRKSSNLKRHMVTHTDRERRHQCELCEKRFLTSSHLKAHHMQKHSEERPNQCAFCEKKFARKHDLKRHMAVHDADRERPYECEHCQKRYITASHLRDHQVVHTGIKVL</sequence>
<evidence type="ECO:0000313" key="10">
    <source>
        <dbReference type="EnsemblMetazoa" id="XP_030833384"/>
    </source>
</evidence>
<dbReference type="EnsemblMetazoa" id="XM_030977524">
    <property type="protein sequence ID" value="XP_030833384"/>
    <property type="gene ID" value="LOC594598"/>
</dbReference>
<feature type="compositionally biased region" description="Basic residues" evidence="8">
    <location>
        <begin position="528"/>
        <end position="538"/>
    </location>
</feature>
<dbReference type="InterPro" id="IPR013087">
    <property type="entry name" value="Znf_C2H2_type"/>
</dbReference>
<keyword evidence="3" id="KW-0677">Repeat</keyword>
<dbReference type="Pfam" id="PF00096">
    <property type="entry name" value="zf-C2H2"/>
    <property type="match status" value="7"/>
</dbReference>
<dbReference type="Gene3D" id="3.30.160.60">
    <property type="entry name" value="Classic Zinc Finger"/>
    <property type="match status" value="8"/>
</dbReference>
<dbReference type="InterPro" id="IPR050758">
    <property type="entry name" value="Znf_C2H2-type"/>
</dbReference>
<organism evidence="10 11">
    <name type="scientific">Strongylocentrotus purpuratus</name>
    <name type="common">Purple sea urchin</name>
    <dbReference type="NCBI Taxonomy" id="7668"/>
    <lineage>
        <taxon>Eukaryota</taxon>
        <taxon>Metazoa</taxon>
        <taxon>Echinodermata</taxon>
        <taxon>Eleutherozoa</taxon>
        <taxon>Echinozoa</taxon>
        <taxon>Echinoidea</taxon>
        <taxon>Euechinoidea</taxon>
        <taxon>Echinacea</taxon>
        <taxon>Camarodonta</taxon>
        <taxon>Echinidea</taxon>
        <taxon>Strongylocentrotidae</taxon>
        <taxon>Strongylocentrotus</taxon>
    </lineage>
</organism>
<dbReference type="AlphaFoldDB" id="A0A7M7ND80"/>
<dbReference type="GO" id="GO:0008270">
    <property type="term" value="F:zinc ion binding"/>
    <property type="evidence" value="ECO:0007669"/>
    <property type="project" value="UniProtKB-KW"/>
</dbReference>
<protein>
    <recommendedName>
        <fullName evidence="9">C2H2-type domain-containing protein</fullName>
    </recommendedName>
</protein>
<feature type="region of interest" description="Disordered" evidence="8">
    <location>
        <begin position="528"/>
        <end position="554"/>
    </location>
</feature>
<reference evidence="10" key="2">
    <citation type="submission" date="2021-01" db="UniProtKB">
        <authorList>
            <consortium name="EnsemblMetazoa"/>
        </authorList>
    </citation>
    <scope>IDENTIFICATION</scope>
</reference>
<dbReference type="InterPro" id="IPR036236">
    <property type="entry name" value="Znf_C2H2_sf"/>
</dbReference>
<evidence type="ECO:0000256" key="1">
    <source>
        <dbReference type="ARBA" id="ARBA00004123"/>
    </source>
</evidence>
<name>A0A7M7ND80_STRPU</name>
<evidence type="ECO:0000256" key="5">
    <source>
        <dbReference type="ARBA" id="ARBA00022833"/>
    </source>
</evidence>
<comment type="subcellular location">
    <subcellularLocation>
        <location evidence="1">Nucleus</location>
    </subcellularLocation>
</comment>
<feature type="domain" description="C2H2-type" evidence="9">
    <location>
        <begin position="609"/>
        <end position="636"/>
    </location>
</feature>